<evidence type="ECO:0000313" key="1">
    <source>
        <dbReference type="EMBL" id="THU76110.1"/>
    </source>
</evidence>
<protein>
    <submittedName>
        <fullName evidence="1">Uncharacterized protein</fullName>
    </submittedName>
</protein>
<proteinExistence type="predicted"/>
<accession>A0A4S8KKT0</accession>
<evidence type="ECO:0000313" key="2">
    <source>
        <dbReference type="Proteomes" id="UP000297245"/>
    </source>
</evidence>
<gene>
    <name evidence="1" type="ORF">K435DRAFT_974565</name>
</gene>
<reference evidence="1 2" key="1">
    <citation type="journal article" date="2019" name="Nat. Ecol. Evol.">
        <title>Megaphylogeny resolves global patterns of mushroom evolution.</title>
        <authorList>
            <person name="Varga T."/>
            <person name="Krizsan K."/>
            <person name="Foldi C."/>
            <person name="Dima B."/>
            <person name="Sanchez-Garcia M."/>
            <person name="Sanchez-Ramirez S."/>
            <person name="Szollosi G.J."/>
            <person name="Szarkandi J.G."/>
            <person name="Papp V."/>
            <person name="Albert L."/>
            <person name="Andreopoulos W."/>
            <person name="Angelini C."/>
            <person name="Antonin V."/>
            <person name="Barry K.W."/>
            <person name="Bougher N.L."/>
            <person name="Buchanan P."/>
            <person name="Buyck B."/>
            <person name="Bense V."/>
            <person name="Catcheside P."/>
            <person name="Chovatia M."/>
            <person name="Cooper J."/>
            <person name="Damon W."/>
            <person name="Desjardin D."/>
            <person name="Finy P."/>
            <person name="Geml J."/>
            <person name="Haridas S."/>
            <person name="Hughes K."/>
            <person name="Justo A."/>
            <person name="Karasinski D."/>
            <person name="Kautmanova I."/>
            <person name="Kiss B."/>
            <person name="Kocsube S."/>
            <person name="Kotiranta H."/>
            <person name="LaButti K.M."/>
            <person name="Lechner B.E."/>
            <person name="Liimatainen K."/>
            <person name="Lipzen A."/>
            <person name="Lukacs Z."/>
            <person name="Mihaltcheva S."/>
            <person name="Morgado L.N."/>
            <person name="Niskanen T."/>
            <person name="Noordeloos M.E."/>
            <person name="Ohm R.A."/>
            <person name="Ortiz-Santana B."/>
            <person name="Ovrebo C."/>
            <person name="Racz N."/>
            <person name="Riley R."/>
            <person name="Savchenko A."/>
            <person name="Shiryaev A."/>
            <person name="Soop K."/>
            <person name="Spirin V."/>
            <person name="Szebenyi C."/>
            <person name="Tomsovsky M."/>
            <person name="Tulloss R.E."/>
            <person name="Uehling J."/>
            <person name="Grigoriev I.V."/>
            <person name="Vagvolgyi C."/>
            <person name="Papp T."/>
            <person name="Martin F.M."/>
            <person name="Miettinen O."/>
            <person name="Hibbett D.S."/>
            <person name="Nagy L.G."/>
        </authorList>
    </citation>
    <scope>NUCLEOTIDE SEQUENCE [LARGE SCALE GENOMIC DNA]</scope>
    <source>
        <strain evidence="1 2">CBS 962.96</strain>
    </source>
</reference>
<name>A0A4S8KKT0_DENBC</name>
<sequence length="55" mass="6061">MPKMASSSSSSEGKKRGTIRIAKVANLANQSGGLTNVIHHHRVPKWQLLRRLKAL</sequence>
<dbReference type="AlphaFoldDB" id="A0A4S8KKT0"/>
<organism evidence="1 2">
    <name type="scientific">Dendrothele bispora (strain CBS 962.96)</name>
    <dbReference type="NCBI Taxonomy" id="1314807"/>
    <lineage>
        <taxon>Eukaryota</taxon>
        <taxon>Fungi</taxon>
        <taxon>Dikarya</taxon>
        <taxon>Basidiomycota</taxon>
        <taxon>Agaricomycotina</taxon>
        <taxon>Agaricomycetes</taxon>
        <taxon>Agaricomycetidae</taxon>
        <taxon>Agaricales</taxon>
        <taxon>Agaricales incertae sedis</taxon>
        <taxon>Dendrothele</taxon>
    </lineage>
</organism>
<keyword evidence="2" id="KW-1185">Reference proteome</keyword>
<dbReference type="Proteomes" id="UP000297245">
    <property type="component" value="Unassembled WGS sequence"/>
</dbReference>
<dbReference type="EMBL" id="ML181171">
    <property type="protein sequence ID" value="THU76110.1"/>
    <property type="molecule type" value="Genomic_DNA"/>
</dbReference>